<dbReference type="Proteomes" id="UP000195897">
    <property type="component" value="Unassembled WGS sequence"/>
</dbReference>
<name>A0A1Y4L7C5_9FIRM</name>
<dbReference type="PROSITE" id="PS50930">
    <property type="entry name" value="HTH_LYTTR"/>
    <property type="match status" value="1"/>
</dbReference>
<gene>
    <name evidence="2" type="ORF">B5F17_08125</name>
</gene>
<dbReference type="PANTHER" id="PTHR37299">
    <property type="entry name" value="TRANSCRIPTIONAL REGULATOR-RELATED"/>
    <property type="match status" value="1"/>
</dbReference>
<evidence type="ECO:0000259" key="1">
    <source>
        <dbReference type="PROSITE" id="PS50930"/>
    </source>
</evidence>
<dbReference type="EMBL" id="NFKK01000008">
    <property type="protein sequence ID" value="OUP52663.1"/>
    <property type="molecule type" value="Genomic_DNA"/>
</dbReference>
<dbReference type="AlphaFoldDB" id="A0A1Y4L7C5"/>
<dbReference type="Pfam" id="PF04397">
    <property type="entry name" value="LytTR"/>
    <property type="match status" value="1"/>
</dbReference>
<dbReference type="RefSeq" id="WP_087372827.1">
    <property type="nucleotide sequence ID" value="NZ_NFKK01000008.1"/>
</dbReference>
<evidence type="ECO:0000313" key="3">
    <source>
        <dbReference type="Proteomes" id="UP000195897"/>
    </source>
</evidence>
<dbReference type="Gene3D" id="2.40.50.1020">
    <property type="entry name" value="LytTr DNA-binding domain"/>
    <property type="match status" value="1"/>
</dbReference>
<reference evidence="3" key="1">
    <citation type="submission" date="2017-04" db="EMBL/GenBank/DDBJ databases">
        <title>Function of individual gut microbiota members based on whole genome sequencing of pure cultures obtained from chicken caecum.</title>
        <authorList>
            <person name="Medvecky M."/>
            <person name="Cejkova D."/>
            <person name="Polansky O."/>
            <person name="Karasova D."/>
            <person name="Kubasova T."/>
            <person name="Cizek A."/>
            <person name="Rychlik I."/>
        </authorList>
    </citation>
    <scope>NUCLEOTIDE SEQUENCE [LARGE SCALE GENOMIC DNA]</scope>
    <source>
        <strain evidence="3">An180</strain>
    </source>
</reference>
<dbReference type="InterPro" id="IPR046947">
    <property type="entry name" value="LytR-like"/>
</dbReference>
<dbReference type="SMART" id="SM00850">
    <property type="entry name" value="LytTR"/>
    <property type="match status" value="1"/>
</dbReference>
<dbReference type="GO" id="GO:0003677">
    <property type="term" value="F:DNA binding"/>
    <property type="evidence" value="ECO:0007669"/>
    <property type="project" value="InterPro"/>
</dbReference>
<proteinExistence type="predicted"/>
<evidence type="ECO:0000313" key="2">
    <source>
        <dbReference type="EMBL" id="OUP52663.1"/>
    </source>
</evidence>
<organism evidence="2 3">
    <name type="scientific">Butyricicoccus pullicaecorum</name>
    <dbReference type="NCBI Taxonomy" id="501571"/>
    <lineage>
        <taxon>Bacteria</taxon>
        <taxon>Bacillati</taxon>
        <taxon>Bacillota</taxon>
        <taxon>Clostridia</taxon>
        <taxon>Eubacteriales</taxon>
        <taxon>Butyricicoccaceae</taxon>
        <taxon>Butyricicoccus</taxon>
    </lineage>
</organism>
<dbReference type="PANTHER" id="PTHR37299:SF4">
    <property type="entry name" value="TRANSCRIPTIONAL REGULATOR"/>
    <property type="match status" value="1"/>
</dbReference>
<sequence length="150" mass="17609">MKVLQKRIPAEVEEYAVLHLHAQDAATDRLVRYLEQEYFRAVRLLCRKDDQTVPVDCESVCCIETEGEMLRVRTMDDVLTLPERLYQVQRLLPQSFVQAARGVLVNLDRIECFEPLPNGLIRARLANQEYVYISRKYARELRERLKEGTL</sequence>
<dbReference type="InterPro" id="IPR007492">
    <property type="entry name" value="LytTR_DNA-bd_dom"/>
</dbReference>
<comment type="caution">
    <text evidence="2">The sequence shown here is derived from an EMBL/GenBank/DDBJ whole genome shotgun (WGS) entry which is preliminary data.</text>
</comment>
<protein>
    <recommendedName>
        <fullName evidence="1">HTH LytTR-type domain-containing protein</fullName>
    </recommendedName>
</protein>
<feature type="domain" description="HTH LytTR-type" evidence="1">
    <location>
        <begin position="44"/>
        <end position="147"/>
    </location>
</feature>
<accession>A0A1Y4L7C5</accession>
<dbReference type="GO" id="GO:0000156">
    <property type="term" value="F:phosphorelay response regulator activity"/>
    <property type="evidence" value="ECO:0007669"/>
    <property type="project" value="InterPro"/>
</dbReference>